<dbReference type="InterPro" id="IPR043502">
    <property type="entry name" value="DNA/RNA_pol_sf"/>
</dbReference>
<keyword evidence="3" id="KW-1185">Reference proteome</keyword>
<dbReference type="InterPro" id="IPR002156">
    <property type="entry name" value="RNaseH_domain"/>
</dbReference>
<keyword evidence="2" id="KW-0695">RNA-directed DNA polymerase</keyword>
<gene>
    <name evidence="2" type="ORF">EPI10_012772</name>
</gene>
<dbReference type="SUPFAM" id="SSF53098">
    <property type="entry name" value="Ribonuclease H-like"/>
    <property type="match status" value="1"/>
</dbReference>
<feature type="domain" description="Reverse transcriptase" evidence="1">
    <location>
        <begin position="90"/>
        <end position="390"/>
    </location>
</feature>
<dbReference type="SUPFAM" id="SSF56672">
    <property type="entry name" value="DNA/RNA polymerases"/>
    <property type="match status" value="1"/>
</dbReference>
<evidence type="ECO:0000259" key="1">
    <source>
        <dbReference type="PROSITE" id="PS50878"/>
    </source>
</evidence>
<reference evidence="3" key="1">
    <citation type="journal article" date="2019" name="Plant Biotechnol. J.">
        <title>Genome sequencing of the Australian wild diploid species Gossypium australe highlights disease resistance and delayed gland morphogenesis.</title>
        <authorList>
            <person name="Cai Y."/>
            <person name="Cai X."/>
            <person name="Wang Q."/>
            <person name="Wang P."/>
            <person name="Zhang Y."/>
            <person name="Cai C."/>
            <person name="Xu Y."/>
            <person name="Wang K."/>
            <person name="Zhou Z."/>
            <person name="Wang C."/>
            <person name="Geng S."/>
            <person name="Li B."/>
            <person name="Dong Q."/>
            <person name="Hou Y."/>
            <person name="Wang H."/>
            <person name="Ai P."/>
            <person name="Liu Z."/>
            <person name="Yi F."/>
            <person name="Sun M."/>
            <person name="An G."/>
            <person name="Cheng J."/>
            <person name="Zhang Y."/>
            <person name="Shi Q."/>
            <person name="Xie Y."/>
            <person name="Shi X."/>
            <person name="Chang Y."/>
            <person name="Huang F."/>
            <person name="Chen Y."/>
            <person name="Hong S."/>
            <person name="Mi L."/>
            <person name="Sun Q."/>
            <person name="Zhang L."/>
            <person name="Zhou B."/>
            <person name="Peng R."/>
            <person name="Zhang X."/>
            <person name="Liu F."/>
        </authorList>
    </citation>
    <scope>NUCLEOTIDE SEQUENCE [LARGE SCALE GENOMIC DNA]</scope>
    <source>
        <strain evidence="3">cv. PA1801</strain>
    </source>
</reference>
<accession>A0A5B6UWP0</accession>
<dbReference type="PANTHER" id="PTHR33116:SF86">
    <property type="entry name" value="REVERSE TRANSCRIPTASE DOMAIN-CONTAINING PROTEIN"/>
    <property type="match status" value="1"/>
</dbReference>
<dbReference type="Pfam" id="PF00078">
    <property type="entry name" value="RVT_1"/>
    <property type="match status" value="1"/>
</dbReference>
<dbReference type="GO" id="GO:0004523">
    <property type="term" value="F:RNA-DNA hybrid ribonuclease activity"/>
    <property type="evidence" value="ECO:0007669"/>
    <property type="project" value="InterPro"/>
</dbReference>
<dbReference type="Gene3D" id="3.30.420.10">
    <property type="entry name" value="Ribonuclease H-like superfamily/Ribonuclease H"/>
    <property type="match status" value="1"/>
</dbReference>
<organism evidence="2 3">
    <name type="scientific">Gossypium australe</name>
    <dbReference type="NCBI Taxonomy" id="47621"/>
    <lineage>
        <taxon>Eukaryota</taxon>
        <taxon>Viridiplantae</taxon>
        <taxon>Streptophyta</taxon>
        <taxon>Embryophyta</taxon>
        <taxon>Tracheophyta</taxon>
        <taxon>Spermatophyta</taxon>
        <taxon>Magnoliopsida</taxon>
        <taxon>eudicotyledons</taxon>
        <taxon>Gunneridae</taxon>
        <taxon>Pentapetalae</taxon>
        <taxon>rosids</taxon>
        <taxon>malvids</taxon>
        <taxon>Malvales</taxon>
        <taxon>Malvaceae</taxon>
        <taxon>Malvoideae</taxon>
        <taxon>Gossypium</taxon>
    </lineage>
</organism>
<keyword evidence="2" id="KW-0548">Nucleotidyltransferase</keyword>
<dbReference type="AlphaFoldDB" id="A0A5B6UWP0"/>
<dbReference type="InterPro" id="IPR012337">
    <property type="entry name" value="RNaseH-like_sf"/>
</dbReference>
<dbReference type="EMBL" id="SMMG02000010">
    <property type="protein sequence ID" value="KAA3458125.1"/>
    <property type="molecule type" value="Genomic_DNA"/>
</dbReference>
<evidence type="ECO:0000313" key="2">
    <source>
        <dbReference type="EMBL" id="KAA3458125.1"/>
    </source>
</evidence>
<dbReference type="GO" id="GO:0003676">
    <property type="term" value="F:nucleic acid binding"/>
    <property type="evidence" value="ECO:0007669"/>
    <property type="project" value="InterPro"/>
</dbReference>
<dbReference type="Proteomes" id="UP000325315">
    <property type="component" value="Unassembled WGS sequence"/>
</dbReference>
<dbReference type="InterPro" id="IPR000477">
    <property type="entry name" value="RT_dom"/>
</dbReference>
<dbReference type="PROSITE" id="PS50878">
    <property type="entry name" value="RT_POL"/>
    <property type="match status" value="1"/>
</dbReference>
<sequence length="993" mass="113920">MSWGDSSGDLLEKLGILKIDLTRWANQIQQNRKLKKEILTAKLATLLEADRDDENLAEIIDTKIHLNMEIDKDEIYWEQKARINWLKLGDKNTSFFHKQASQRKKRNLIQKLQFDDGREAIENEEIKEIARSYFVKLFSVESHPSTDRIFSGIETCVSEEDNINLKARFTEKEIWTALTEMGPIKAPGEDGLPAIFYKKMLANHWEGLKLDMSKAYDRVDWNFIKKVMMKMGFEKGWVDMVFKCVSSISYSVIVNGTTSESFLSLRGLRQGDPLSLFLFLFCGEGLSSLMRLAKANNTIKGVKASRSGLAISHLLFADDCILFVEATKKCATSLKQILLEYEMNSGQCVNFDKSTIFLSKNTQERERRTISQVLNVRTSNDIERYLGLPSMVGRRKRSSFQNLKDRFKQKIDNWSIRSLSQGGKEVFIKAVLQAIPTFSMTCFLLPKTLCKDLEGILAKFWWKKSQNRKGIHWCAWKDLCLLKENGGIGFQNLADFNVALLAKQGWRLINYPDSLLARTLKAKYYPNSNFSEARLGNLHSLTWRSVWAARGLLDKGLCWRVGMGEKISIWDDLWISGKEEDRIPNQDNNANIKLVSDLIDATSRRWKPELIRDTFAGDIVEKILQIPLAELAHEDLQVWRGELTEEFSVRSAYKLLQYSSQDPNDALCPRCRLAEEDGRHLFQQCPATIEIWNQLNLSWVQIHNNLSMWDRLTWIFKKGCNEQIRLFCCGLWFIWFSRNSLLYERKLLTGAEIVRKITSYVSELEALRVGNGLPRILESSFQIHSRGRVMIQFDAAFDGQVHKSATGLLVRDEEGVILASKAIIHHNIASPFTAEAYAGLQVAKLGIMMSLNRVLIMGDSKTVIKKCQSKNIDKSIIRAIIRDIHNHLSTYQEIEFTFIPKLENRFAHTIAKEALKIEESYYLLGGLHNRVRQAVHLSQLKKEQSEEKRSKVGAGGITSLNKEYEKMKLEMGKAEIGSFKAAGYQPYWKPETS</sequence>
<dbReference type="PANTHER" id="PTHR33116">
    <property type="entry name" value="REVERSE TRANSCRIPTASE ZINC-BINDING DOMAIN-CONTAINING PROTEIN-RELATED-RELATED"/>
    <property type="match status" value="1"/>
</dbReference>
<protein>
    <submittedName>
        <fullName evidence="2">Reverse transcriptase</fullName>
    </submittedName>
</protein>
<dbReference type="OrthoDB" id="1712133at2759"/>
<name>A0A5B6UWP0_9ROSI</name>
<evidence type="ECO:0000313" key="3">
    <source>
        <dbReference type="Proteomes" id="UP000325315"/>
    </source>
</evidence>
<dbReference type="InterPro" id="IPR044730">
    <property type="entry name" value="RNase_H-like_dom_plant"/>
</dbReference>
<dbReference type="GO" id="GO:0003964">
    <property type="term" value="F:RNA-directed DNA polymerase activity"/>
    <property type="evidence" value="ECO:0007669"/>
    <property type="project" value="UniProtKB-KW"/>
</dbReference>
<keyword evidence="2" id="KW-0808">Transferase</keyword>
<dbReference type="InterPro" id="IPR036397">
    <property type="entry name" value="RNaseH_sf"/>
</dbReference>
<comment type="caution">
    <text evidence="2">The sequence shown here is derived from an EMBL/GenBank/DDBJ whole genome shotgun (WGS) entry which is preliminary data.</text>
</comment>
<dbReference type="Pfam" id="PF13456">
    <property type="entry name" value="RVT_3"/>
    <property type="match status" value="1"/>
</dbReference>
<dbReference type="CDD" id="cd06222">
    <property type="entry name" value="RNase_H_like"/>
    <property type="match status" value="1"/>
</dbReference>
<proteinExistence type="predicted"/>